<dbReference type="Pfam" id="PF02413">
    <property type="entry name" value="Caudo_TAP"/>
    <property type="match status" value="1"/>
</dbReference>
<accession>A0A242NW77</accession>
<sequence length="176" mass="20693">MINYYFDNTNELKPFTHQLDANNDTLPPDNALRIAPEFRDGYWPCEQNGAWILIEDNRNKTVYNIETKEAEKIDYLGKIRDGFTLLKPFEFCTWNGEKWILDEDAKNEHLIKNNQNLKNSLINEASEKIALLQDIIDLDMQETDEEQQLKQRKKYRILLTRVDASDINAVFPAKPE</sequence>
<dbReference type="InterPro" id="IPR003458">
    <property type="entry name" value="Phage_T4_Gp38_tail_assem"/>
</dbReference>
<organism evidence="1 2">
    <name type="scientific">Gilliamella apis</name>
    <dbReference type="NCBI Taxonomy" id="1970738"/>
    <lineage>
        <taxon>Bacteria</taxon>
        <taxon>Pseudomonadati</taxon>
        <taxon>Pseudomonadota</taxon>
        <taxon>Gammaproteobacteria</taxon>
        <taxon>Orbales</taxon>
        <taxon>Orbaceae</taxon>
        <taxon>Gilliamella</taxon>
    </lineage>
</organism>
<dbReference type="RefSeq" id="WP_086320127.1">
    <property type="nucleotide sequence ID" value="NZ_NASD01000003.1"/>
</dbReference>
<evidence type="ECO:0000313" key="1">
    <source>
        <dbReference type="EMBL" id="OTQ51532.1"/>
    </source>
</evidence>
<proteinExistence type="predicted"/>
<gene>
    <name evidence="1" type="ORF">B6D06_02770</name>
</gene>
<dbReference type="InterPro" id="IPR051220">
    <property type="entry name" value="TFA_Chaperone"/>
</dbReference>
<evidence type="ECO:0008006" key="3">
    <source>
        <dbReference type="Google" id="ProtNLM"/>
    </source>
</evidence>
<dbReference type="OrthoDB" id="8596093at2"/>
<protein>
    <recommendedName>
        <fullName evidence="3">Tail fiber assembly protein</fullName>
    </recommendedName>
</protein>
<dbReference type="EMBL" id="NASK01000078">
    <property type="protein sequence ID" value="OTQ51532.1"/>
    <property type="molecule type" value="Genomic_DNA"/>
</dbReference>
<name>A0A242NW77_9GAMM</name>
<comment type="caution">
    <text evidence="1">The sequence shown here is derived from an EMBL/GenBank/DDBJ whole genome shotgun (WGS) entry which is preliminary data.</text>
</comment>
<dbReference type="AlphaFoldDB" id="A0A242NW77"/>
<reference evidence="1 2" key="1">
    <citation type="submission" date="2017-03" db="EMBL/GenBank/DDBJ databases">
        <title>Comparative genomics of honeybee gut symbionts reveal geographically distinct and subgroup specific antibiotic resistance.</title>
        <authorList>
            <person name="Ludvigsen J."/>
            <person name="Porcellato D."/>
            <person name="Labee-Lund T.M."/>
            <person name="Amdam G.V."/>
            <person name="Rudi K."/>
        </authorList>
    </citation>
    <scope>NUCLEOTIDE SEQUENCE [LARGE SCALE GENOMIC DNA]</scope>
    <source>
        <strain evidence="1 2">A-4-12</strain>
    </source>
</reference>
<dbReference type="Proteomes" id="UP000194968">
    <property type="component" value="Unassembled WGS sequence"/>
</dbReference>
<dbReference type="PANTHER" id="PTHR34413">
    <property type="entry name" value="PROPHAGE TAIL FIBER ASSEMBLY PROTEIN HOMOLOG TFAE-RELATED-RELATED"/>
    <property type="match status" value="1"/>
</dbReference>
<dbReference type="PANTHER" id="PTHR34413:SF2">
    <property type="entry name" value="PROPHAGE TAIL FIBER ASSEMBLY PROTEIN HOMOLOG TFAE-RELATED"/>
    <property type="match status" value="1"/>
</dbReference>
<evidence type="ECO:0000313" key="2">
    <source>
        <dbReference type="Proteomes" id="UP000194968"/>
    </source>
</evidence>